<evidence type="ECO:0000313" key="6">
    <source>
        <dbReference type="EMBL" id="NAS14445.1"/>
    </source>
</evidence>
<feature type="transmembrane region" description="Helical" evidence="4">
    <location>
        <begin position="38"/>
        <end position="59"/>
    </location>
</feature>
<dbReference type="SUPFAM" id="SSF46689">
    <property type="entry name" value="Homeodomain-like"/>
    <property type="match status" value="1"/>
</dbReference>
<dbReference type="InterPro" id="IPR009057">
    <property type="entry name" value="Homeodomain-like_sf"/>
</dbReference>
<reference evidence="6 7" key="1">
    <citation type="submission" date="2020-01" db="EMBL/GenBank/DDBJ databases">
        <title>Bacteria diversity of Porities sp.</title>
        <authorList>
            <person name="Wang G."/>
        </authorList>
    </citation>
    <scope>NUCLEOTIDE SEQUENCE [LARGE SCALE GENOMIC DNA]</scope>
    <source>
        <strain evidence="6 7">R33</strain>
    </source>
</reference>
<dbReference type="InterPro" id="IPR018060">
    <property type="entry name" value="HTH_AraC"/>
</dbReference>
<feature type="transmembrane region" description="Helical" evidence="4">
    <location>
        <begin position="65"/>
        <end position="88"/>
    </location>
</feature>
<feature type="transmembrane region" description="Helical" evidence="4">
    <location>
        <begin position="6"/>
        <end position="26"/>
    </location>
</feature>
<dbReference type="SMART" id="SM00342">
    <property type="entry name" value="HTH_ARAC"/>
    <property type="match status" value="1"/>
</dbReference>
<keyword evidence="4" id="KW-1133">Transmembrane helix</keyword>
<feature type="transmembrane region" description="Helical" evidence="4">
    <location>
        <begin position="169"/>
        <end position="191"/>
    </location>
</feature>
<keyword evidence="2" id="KW-0238">DNA-binding</keyword>
<feature type="domain" description="HTH araC/xylS-type" evidence="5">
    <location>
        <begin position="250"/>
        <end position="358"/>
    </location>
</feature>
<dbReference type="PROSITE" id="PS01124">
    <property type="entry name" value="HTH_ARAC_FAMILY_2"/>
    <property type="match status" value="1"/>
</dbReference>
<dbReference type="PANTHER" id="PTHR43280">
    <property type="entry name" value="ARAC-FAMILY TRANSCRIPTIONAL REGULATOR"/>
    <property type="match status" value="1"/>
</dbReference>
<dbReference type="InterPro" id="IPR018062">
    <property type="entry name" value="HTH_AraC-typ_CS"/>
</dbReference>
<dbReference type="GO" id="GO:0003700">
    <property type="term" value="F:DNA-binding transcription factor activity"/>
    <property type="evidence" value="ECO:0007669"/>
    <property type="project" value="InterPro"/>
</dbReference>
<dbReference type="Gene3D" id="1.10.10.60">
    <property type="entry name" value="Homeodomain-like"/>
    <property type="match status" value="2"/>
</dbReference>
<feature type="transmembrane region" description="Helical" evidence="4">
    <location>
        <begin position="203"/>
        <end position="221"/>
    </location>
</feature>
<evidence type="ECO:0000256" key="4">
    <source>
        <dbReference type="SAM" id="Phobius"/>
    </source>
</evidence>
<evidence type="ECO:0000256" key="1">
    <source>
        <dbReference type="ARBA" id="ARBA00023015"/>
    </source>
</evidence>
<evidence type="ECO:0000313" key="7">
    <source>
        <dbReference type="Proteomes" id="UP000475249"/>
    </source>
</evidence>
<evidence type="ECO:0000256" key="2">
    <source>
        <dbReference type="ARBA" id="ARBA00023125"/>
    </source>
</evidence>
<evidence type="ECO:0000259" key="5">
    <source>
        <dbReference type="PROSITE" id="PS01124"/>
    </source>
</evidence>
<comment type="caution">
    <text evidence="6">The sequence shown here is derived from an EMBL/GenBank/DDBJ whole genome shotgun (WGS) entry which is preliminary data.</text>
</comment>
<keyword evidence="4" id="KW-0472">Membrane</keyword>
<keyword evidence="4" id="KW-0812">Transmembrane</keyword>
<dbReference type="EMBL" id="WXYO01000011">
    <property type="protein sequence ID" value="NAS14445.1"/>
    <property type="molecule type" value="Genomic_DNA"/>
</dbReference>
<dbReference type="Pfam" id="PF12833">
    <property type="entry name" value="HTH_18"/>
    <property type="match status" value="1"/>
</dbReference>
<dbReference type="GO" id="GO:0043565">
    <property type="term" value="F:sequence-specific DNA binding"/>
    <property type="evidence" value="ECO:0007669"/>
    <property type="project" value="InterPro"/>
</dbReference>
<name>A0A6L9EIF8_9FLAO</name>
<dbReference type="PROSITE" id="PS00041">
    <property type="entry name" value="HTH_ARAC_FAMILY_1"/>
    <property type="match status" value="1"/>
</dbReference>
<dbReference type="RefSeq" id="WP_161437494.1">
    <property type="nucleotide sequence ID" value="NZ_WXYO01000011.1"/>
</dbReference>
<dbReference type="PANTHER" id="PTHR43280:SF29">
    <property type="entry name" value="ARAC-FAMILY TRANSCRIPTIONAL REGULATOR"/>
    <property type="match status" value="1"/>
</dbReference>
<dbReference type="AlphaFoldDB" id="A0A6L9EIF8"/>
<proteinExistence type="predicted"/>
<gene>
    <name evidence="6" type="ORF">GTQ38_20710</name>
</gene>
<keyword evidence="1" id="KW-0805">Transcription regulation</keyword>
<feature type="transmembrane region" description="Helical" evidence="4">
    <location>
        <begin position="100"/>
        <end position="117"/>
    </location>
</feature>
<organism evidence="6 7">
    <name type="scientific">Poritiphilus flavus</name>
    <dbReference type="NCBI Taxonomy" id="2697053"/>
    <lineage>
        <taxon>Bacteria</taxon>
        <taxon>Pseudomonadati</taxon>
        <taxon>Bacteroidota</taxon>
        <taxon>Flavobacteriia</taxon>
        <taxon>Flavobacteriales</taxon>
        <taxon>Flavobacteriaceae</taxon>
        <taxon>Poritiphilus</taxon>
    </lineage>
</organism>
<sequence length="361" mass="41119">MEQVLQLFFSIGILQALLLGAVLFFYSGKGNMAPRLIALLLLLLVALMFSEFLELFGISPDNFPVLQYAILIDLIFGPILLLAARFFLNRQTAFGKKDGLHLLPVCIGLVWYFTGLRNTNASFGTIPDSVAILVLLKIAFVSIYTIWILREIRSAESLRKEGSSDRINFLKHIVWPFVVISLVSLLAFWVNYFGLEFALDSDMLGIILITIFIYLLSFNTLRRPHVLIPTASLRVLPKYSKSGLGEHKKEQLLLSLKDYLESEKPYLDENISLSELSRKFSIPPNQLSQAINEGLGLNFYQLINQYRLREVKRKLSDPEEDHKTILALAFESGFQSKASFNRIFKQSEKTTPAEFRKNNRS</sequence>
<keyword evidence="7" id="KW-1185">Reference proteome</keyword>
<evidence type="ECO:0000256" key="3">
    <source>
        <dbReference type="ARBA" id="ARBA00023163"/>
    </source>
</evidence>
<feature type="transmembrane region" description="Helical" evidence="4">
    <location>
        <begin position="129"/>
        <end position="149"/>
    </location>
</feature>
<accession>A0A6L9EIF8</accession>
<keyword evidence="3" id="KW-0804">Transcription</keyword>
<protein>
    <submittedName>
        <fullName evidence="6">Helix-turn-helix domain-containing protein</fullName>
    </submittedName>
</protein>
<dbReference type="Proteomes" id="UP000475249">
    <property type="component" value="Unassembled WGS sequence"/>
</dbReference>